<organism evidence="2 3">
    <name type="scientific">Bacterioplanoides pacificum</name>
    <dbReference type="NCBI Taxonomy" id="1171596"/>
    <lineage>
        <taxon>Bacteria</taxon>
        <taxon>Pseudomonadati</taxon>
        <taxon>Pseudomonadota</taxon>
        <taxon>Gammaproteobacteria</taxon>
        <taxon>Oceanospirillales</taxon>
        <taxon>Oceanospirillaceae</taxon>
        <taxon>Bacterioplanoides</taxon>
    </lineage>
</organism>
<feature type="transmembrane region" description="Helical" evidence="1">
    <location>
        <begin position="434"/>
        <end position="454"/>
    </location>
</feature>
<evidence type="ECO:0000313" key="3">
    <source>
        <dbReference type="Proteomes" id="UP001595722"/>
    </source>
</evidence>
<accession>A0ABV7VUJ9</accession>
<dbReference type="Proteomes" id="UP001595722">
    <property type="component" value="Unassembled WGS sequence"/>
</dbReference>
<dbReference type="EMBL" id="JBHRYB010000013">
    <property type="protein sequence ID" value="MFC3681176.1"/>
    <property type="molecule type" value="Genomic_DNA"/>
</dbReference>
<evidence type="ECO:0000256" key="1">
    <source>
        <dbReference type="SAM" id="Phobius"/>
    </source>
</evidence>
<feature type="transmembrane region" description="Helical" evidence="1">
    <location>
        <begin position="885"/>
        <end position="907"/>
    </location>
</feature>
<feature type="transmembrane region" description="Helical" evidence="1">
    <location>
        <begin position="913"/>
        <end position="936"/>
    </location>
</feature>
<evidence type="ECO:0000313" key="2">
    <source>
        <dbReference type="EMBL" id="MFC3681176.1"/>
    </source>
</evidence>
<dbReference type="SUPFAM" id="SSF82866">
    <property type="entry name" value="Multidrug efflux transporter AcrB transmembrane domain"/>
    <property type="match status" value="2"/>
</dbReference>
<feature type="transmembrane region" description="Helical" evidence="1">
    <location>
        <begin position="859"/>
        <end position="878"/>
    </location>
</feature>
<sequence length="1018" mass="110774">MQLPALAIRNHQFTAVMFLLLVLLGVVSFFTMPRSEDPQFDFSAAVIKVVNPGTIPLDMEKLVVDPLESAINELDDLREIKTSVEDGLAVIRVEFLYGTDPDDKFDDVVAAVAQVRNQLPEGIVDLDIDKISPSDVSILQLALVSETASYLQLKHHAEALEQRIERVAGVKRVDIAALPKLEVQIQVDQRKVNGIGISLDEIHQAVASAAQNLPGGHAHAGERRFTVRTSGDYESLQAIGDTVVRSGSEKGVAGRFIYLRDIADISLTESLPSYRAKFNGRRAVFVSVVQREGSQIFNVMAGINKTLENYRQQRLAEAIEIETVMDQSASVEKQISGFFDNLNQGLILVAVLSVIVLGFKPALVVVTAIPLSIFIAIGWVDLSGFGLQQMSIVGLVIALGLLVDNAIVVVENVARHLRDGDSANEAAIKGSSQVAWAVASGTLTTVLSFLPMLLMQNGSGTFMRAMPVTVVLTLFASLLIALTLTPLIASRLGKAASNTTRAQSKLEAFSDGVYSRWLNRALQHPAKVLSVSFILLFLSLSLFPLIGVSLFPKAEKPMILVNIDMPEGTGFDQTQAMADRVEQIVRQQPLVQHIAQNVGRGNPRIYYNIMPSRQTVNFAQLFVTLERGDLPAVEPVVAELRRQLGTIAGAQIIVKEFLQGPPVVAPVAIRVIGEDLNQIQAVSREVAVIMDRTPGIVGVDNPVGKYKVDLKIDINRDKAAMLGIPLMNIDRTIRTALVGLPMGVYRDDDGEEYDLVLRLSEYPRPELATFDDIQIASATGSLVPLRQIADVKLETSIARFQHYDTERMARITADVLPGYTTEAVTNAVVEQIDQYAWPDGIHYAVGGEQANRKEAFGGMAQALILAVFGIFAVLVLQFRSFVQPLIVFAAIPFALIGALLALFITGYTFSFTAFIGLTSLVGIVVNNSIILVDYANQMRREGMAQLEAIAASARTRFVPIVLTTLTTIGGLLPLTLSGSSMWSPMGWAIIGGLLVSTLLTLIVVPVLYHYLGRMPQQD</sequence>
<dbReference type="Gene3D" id="1.20.1640.10">
    <property type="entry name" value="Multidrug efflux transporter AcrB transmembrane domain"/>
    <property type="match status" value="2"/>
</dbReference>
<dbReference type="InterPro" id="IPR027463">
    <property type="entry name" value="AcrB_DN_DC_subdom"/>
</dbReference>
<dbReference type="Pfam" id="PF00873">
    <property type="entry name" value="ACR_tran"/>
    <property type="match status" value="1"/>
</dbReference>
<keyword evidence="1" id="KW-1133">Transmembrane helix</keyword>
<name>A0ABV7VUJ9_9GAMM</name>
<dbReference type="Gene3D" id="3.30.70.1430">
    <property type="entry name" value="Multidrug efflux transporter AcrB pore domain"/>
    <property type="match status" value="2"/>
</dbReference>
<feature type="transmembrane region" description="Helical" evidence="1">
    <location>
        <begin position="988"/>
        <end position="1011"/>
    </location>
</feature>
<feature type="transmembrane region" description="Helical" evidence="1">
    <location>
        <begin position="347"/>
        <end position="380"/>
    </location>
</feature>
<gene>
    <name evidence="2" type="ORF">ACFOMG_13810</name>
</gene>
<dbReference type="SUPFAM" id="SSF82693">
    <property type="entry name" value="Multidrug efflux transporter AcrB pore domain, PN1, PN2, PC1 and PC2 subdomains"/>
    <property type="match status" value="3"/>
</dbReference>
<dbReference type="SUPFAM" id="SSF82714">
    <property type="entry name" value="Multidrug efflux transporter AcrB TolC docking domain, DN and DC subdomains"/>
    <property type="match status" value="2"/>
</dbReference>
<dbReference type="PANTHER" id="PTHR32063:SF24">
    <property type="entry name" value="CATION EFFLUX SYSTEM (ACRB_ACRD_ACRF FAMILY)"/>
    <property type="match status" value="1"/>
</dbReference>
<dbReference type="RefSeq" id="WP_376867427.1">
    <property type="nucleotide sequence ID" value="NZ_JBHRYB010000013.1"/>
</dbReference>
<dbReference type="PANTHER" id="PTHR32063">
    <property type="match status" value="1"/>
</dbReference>
<feature type="transmembrane region" description="Helical" evidence="1">
    <location>
        <begin position="466"/>
        <end position="489"/>
    </location>
</feature>
<dbReference type="PRINTS" id="PR00702">
    <property type="entry name" value="ACRIFLAVINRP"/>
</dbReference>
<dbReference type="Gene3D" id="3.30.70.1320">
    <property type="entry name" value="Multidrug efflux transporter AcrB pore domain like"/>
    <property type="match status" value="1"/>
</dbReference>
<dbReference type="Gene3D" id="3.30.2090.10">
    <property type="entry name" value="Multidrug efflux transporter AcrB TolC docking domain, DN and DC subdomains"/>
    <property type="match status" value="2"/>
</dbReference>
<feature type="transmembrane region" description="Helical" evidence="1">
    <location>
        <begin position="392"/>
        <end position="414"/>
    </location>
</feature>
<protein>
    <submittedName>
        <fullName evidence="2">Efflux RND transporter permease subunit</fullName>
    </submittedName>
</protein>
<keyword evidence="1" id="KW-0472">Membrane</keyword>
<dbReference type="Gene3D" id="3.30.70.1440">
    <property type="entry name" value="Multidrug efflux transporter AcrB pore domain"/>
    <property type="match status" value="1"/>
</dbReference>
<reference evidence="3" key="1">
    <citation type="journal article" date="2019" name="Int. J. Syst. Evol. Microbiol.">
        <title>The Global Catalogue of Microorganisms (GCM) 10K type strain sequencing project: providing services to taxonomists for standard genome sequencing and annotation.</title>
        <authorList>
            <consortium name="The Broad Institute Genomics Platform"/>
            <consortium name="The Broad Institute Genome Sequencing Center for Infectious Disease"/>
            <person name="Wu L."/>
            <person name="Ma J."/>
        </authorList>
    </citation>
    <scope>NUCLEOTIDE SEQUENCE [LARGE SCALE GENOMIC DNA]</scope>
    <source>
        <strain evidence="3">KCTC 42424</strain>
    </source>
</reference>
<proteinExistence type="predicted"/>
<comment type="caution">
    <text evidence="2">The sequence shown here is derived from an EMBL/GenBank/DDBJ whole genome shotgun (WGS) entry which is preliminary data.</text>
</comment>
<feature type="transmembrane region" description="Helical" evidence="1">
    <location>
        <begin position="957"/>
        <end position="976"/>
    </location>
</feature>
<keyword evidence="1" id="KW-0812">Transmembrane</keyword>
<keyword evidence="3" id="KW-1185">Reference proteome</keyword>
<feature type="transmembrane region" description="Helical" evidence="1">
    <location>
        <begin position="528"/>
        <end position="551"/>
    </location>
</feature>
<dbReference type="InterPro" id="IPR001036">
    <property type="entry name" value="Acrflvin-R"/>
</dbReference>
<feature type="transmembrane region" description="Helical" evidence="1">
    <location>
        <begin position="12"/>
        <end position="32"/>
    </location>
</feature>